<gene>
    <name evidence="4" type="ORF">B2A_10461</name>
</gene>
<organism evidence="4">
    <name type="scientific">mine drainage metagenome</name>
    <dbReference type="NCBI Taxonomy" id="410659"/>
    <lineage>
        <taxon>unclassified sequences</taxon>
        <taxon>metagenomes</taxon>
        <taxon>ecological metagenomes</taxon>
    </lineage>
</organism>
<dbReference type="GO" id="GO:0005524">
    <property type="term" value="F:ATP binding"/>
    <property type="evidence" value="ECO:0007669"/>
    <property type="project" value="UniProtKB-KW"/>
</dbReference>
<protein>
    <submittedName>
        <fullName evidence="4">Circadian clock protein, KaiC</fullName>
    </submittedName>
</protein>
<reference evidence="4" key="2">
    <citation type="journal article" date="2014" name="ISME J.">
        <title>Microbial stratification in low pH oxic and suboxic macroscopic growths along an acid mine drainage.</title>
        <authorList>
            <person name="Mendez-Garcia C."/>
            <person name="Mesa V."/>
            <person name="Sprenger R.R."/>
            <person name="Richter M."/>
            <person name="Diez M.S."/>
            <person name="Solano J."/>
            <person name="Bargiela R."/>
            <person name="Golyshina O.V."/>
            <person name="Manteca A."/>
            <person name="Ramos J.L."/>
            <person name="Gallego J.R."/>
            <person name="Llorente I."/>
            <person name="Martins Dos Santos V.A."/>
            <person name="Jensen O.N."/>
            <person name="Pelaez A.I."/>
            <person name="Sanchez J."/>
            <person name="Ferrer M."/>
        </authorList>
    </citation>
    <scope>NUCLEOTIDE SEQUENCE</scope>
</reference>
<name>T1AJK3_9ZZZZ</name>
<proteinExistence type="predicted"/>
<dbReference type="AlphaFoldDB" id="T1AJK3"/>
<evidence type="ECO:0000313" key="4">
    <source>
        <dbReference type="EMBL" id="EQD42160.1"/>
    </source>
</evidence>
<dbReference type="InterPro" id="IPR027417">
    <property type="entry name" value="P-loop_NTPase"/>
</dbReference>
<dbReference type="Pfam" id="PF06745">
    <property type="entry name" value="ATPase"/>
    <property type="match status" value="1"/>
</dbReference>
<sequence length="161" mass="17330">STAWTRCSTAGSRRATWSCSSVPPGVGGRTCLSLQFLQKGLDQGERAVYLSLEEDPEALQAAAGEFGWPLAPAIKDGRLKLTRLDPQDANNSLKRIRSELPRELQAFAPRRVVVDSVSLLAALTSDEGERRGILFTLTRACRAAGATTVLTAEADPLHPEV</sequence>
<keyword evidence="1" id="KW-0547">Nucleotide-binding</keyword>
<evidence type="ECO:0000259" key="3">
    <source>
        <dbReference type="Pfam" id="PF06745"/>
    </source>
</evidence>
<feature type="non-terminal residue" evidence="4">
    <location>
        <position position="161"/>
    </location>
</feature>
<keyword evidence="2" id="KW-0067">ATP-binding</keyword>
<feature type="non-terminal residue" evidence="4">
    <location>
        <position position="1"/>
    </location>
</feature>
<reference evidence="4" key="1">
    <citation type="submission" date="2013-08" db="EMBL/GenBank/DDBJ databases">
        <authorList>
            <person name="Mendez C."/>
            <person name="Richter M."/>
            <person name="Ferrer M."/>
            <person name="Sanchez J."/>
        </authorList>
    </citation>
    <scope>NUCLEOTIDE SEQUENCE</scope>
</reference>
<dbReference type="PANTHER" id="PTHR43637">
    <property type="entry name" value="UPF0273 PROTEIN TM_0370"/>
    <property type="match status" value="1"/>
</dbReference>
<dbReference type="SUPFAM" id="SSF52540">
    <property type="entry name" value="P-loop containing nucleoside triphosphate hydrolases"/>
    <property type="match status" value="1"/>
</dbReference>
<dbReference type="Gene3D" id="3.40.50.300">
    <property type="entry name" value="P-loop containing nucleotide triphosphate hydrolases"/>
    <property type="match status" value="1"/>
</dbReference>
<dbReference type="EMBL" id="AUZZ01007541">
    <property type="protein sequence ID" value="EQD42160.1"/>
    <property type="molecule type" value="Genomic_DNA"/>
</dbReference>
<accession>T1AJK3</accession>
<comment type="caution">
    <text evidence="4">The sequence shown here is derived from an EMBL/GenBank/DDBJ whole genome shotgun (WGS) entry which is preliminary data.</text>
</comment>
<dbReference type="PANTHER" id="PTHR43637:SF1">
    <property type="entry name" value="UPF0273 PROTEIN TM_0370"/>
    <property type="match status" value="1"/>
</dbReference>
<evidence type="ECO:0000256" key="2">
    <source>
        <dbReference type="ARBA" id="ARBA00022840"/>
    </source>
</evidence>
<feature type="domain" description="KaiC-like" evidence="3">
    <location>
        <begin position="28"/>
        <end position="154"/>
    </location>
</feature>
<evidence type="ECO:0000256" key="1">
    <source>
        <dbReference type="ARBA" id="ARBA00022741"/>
    </source>
</evidence>
<dbReference type="InterPro" id="IPR014774">
    <property type="entry name" value="KaiC-like_dom"/>
</dbReference>